<dbReference type="InterPro" id="IPR036388">
    <property type="entry name" value="WH-like_DNA-bd_sf"/>
</dbReference>
<dbReference type="CDD" id="cd06171">
    <property type="entry name" value="Sigma70_r4"/>
    <property type="match status" value="1"/>
</dbReference>
<dbReference type="NCBIfam" id="TIGR02937">
    <property type="entry name" value="sigma70-ECF"/>
    <property type="match status" value="1"/>
</dbReference>
<dbReference type="GO" id="GO:0003677">
    <property type="term" value="F:DNA binding"/>
    <property type="evidence" value="ECO:0007669"/>
    <property type="project" value="InterPro"/>
</dbReference>
<dbReference type="GO" id="GO:0006352">
    <property type="term" value="P:DNA-templated transcription initiation"/>
    <property type="evidence" value="ECO:0007669"/>
    <property type="project" value="InterPro"/>
</dbReference>
<evidence type="ECO:0000259" key="6">
    <source>
        <dbReference type="Pfam" id="PF08281"/>
    </source>
</evidence>
<dbReference type="PANTHER" id="PTHR43133:SF66">
    <property type="entry name" value="ECF RNA POLYMERASE SIGMA FACTOR SIGK"/>
    <property type="match status" value="1"/>
</dbReference>
<accession>A0A1H9GRP5</accession>
<evidence type="ECO:0000256" key="4">
    <source>
        <dbReference type="ARBA" id="ARBA00023163"/>
    </source>
</evidence>
<dbReference type="PANTHER" id="PTHR43133">
    <property type="entry name" value="RNA POLYMERASE ECF-TYPE SIGMA FACTO"/>
    <property type="match status" value="1"/>
</dbReference>
<dbReference type="Gene3D" id="1.10.10.10">
    <property type="entry name" value="Winged helix-like DNA-binding domain superfamily/Winged helix DNA-binding domain"/>
    <property type="match status" value="1"/>
</dbReference>
<protein>
    <submittedName>
        <fullName evidence="7">RNA polymerase sigma-70 factor, ECF subfamily</fullName>
    </submittedName>
</protein>
<evidence type="ECO:0000256" key="3">
    <source>
        <dbReference type="ARBA" id="ARBA00023082"/>
    </source>
</evidence>
<dbReference type="SUPFAM" id="SSF88946">
    <property type="entry name" value="Sigma2 domain of RNA polymerase sigma factors"/>
    <property type="match status" value="1"/>
</dbReference>
<evidence type="ECO:0000256" key="2">
    <source>
        <dbReference type="ARBA" id="ARBA00023015"/>
    </source>
</evidence>
<dbReference type="Pfam" id="PF08281">
    <property type="entry name" value="Sigma70_r4_2"/>
    <property type="match status" value="1"/>
</dbReference>
<proteinExistence type="inferred from homology"/>
<dbReference type="InterPro" id="IPR039425">
    <property type="entry name" value="RNA_pol_sigma-70-like"/>
</dbReference>
<evidence type="ECO:0000259" key="5">
    <source>
        <dbReference type="Pfam" id="PF04542"/>
    </source>
</evidence>
<evidence type="ECO:0000256" key="1">
    <source>
        <dbReference type="ARBA" id="ARBA00010641"/>
    </source>
</evidence>
<dbReference type="GO" id="GO:0016987">
    <property type="term" value="F:sigma factor activity"/>
    <property type="evidence" value="ECO:0007669"/>
    <property type="project" value="UniProtKB-KW"/>
</dbReference>
<dbReference type="InterPro" id="IPR013324">
    <property type="entry name" value="RNA_pol_sigma_r3/r4-like"/>
</dbReference>
<feature type="domain" description="RNA polymerase sigma factor 70 region 4 type 2" evidence="6">
    <location>
        <begin position="141"/>
        <end position="193"/>
    </location>
</feature>
<dbReference type="InterPro" id="IPR013249">
    <property type="entry name" value="RNA_pol_sigma70_r4_t2"/>
</dbReference>
<dbReference type="RefSeq" id="WP_281244964.1">
    <property type="nucleotide sequence ID" value="NZ_FOFV01000003.1"/>
</dbReference>
<dbReference type="STRING" id="65499.SAMN04488000_103247"/>
<dbReference type="Gene3D" id="1.10.1740.10">
    <property type="match status" value="1"/>
</dbReference>
<keyword evidence="3" id="KW-0731">Sigma factor</keyword>
<keyword evidence="2" id="KW-0805">Transcription regulation</keyword>
<dbReference type="InterPro" id="IPR013325">
    <property type="entry name" value="RNA_pol_sigma_r2"/>
</dbReference>
<dbReference type="InterPro" id="IPR007627">
    <property type="entry name" value="RNA_pol_sigma70_r2"/>
</dbReference>
<dbReference type="NCBIfam" id="NF007228">
    <property type="entry name" value="PRK09646.1"/>
    <property type="match status" value="1"/>
</dbReference>
<comment type="similarity">
    <text evidence="1">Belongs to the sigma-70 factor family. ECF subfamily.</text>
</comment>
<keyword evidence="4" id="KW-0804">Transcription</keyword>
<dbReference type="EMBL" id="FOFV01000003">
    <property type="protein sequence ID" value="SEQ52762.1"/>
    <property type="molecule type" value="Genomic_DNA"/>
</dbReference>
<dbReference type="Proteomes" id="UP000199503">
    <property type="component" value="Unassembled WGS sequence"/>
</dbReference>
<evidence type="ECO:0000313" key="7">
    <source>
        <dbReference type="EMBL" id="SEQ52762.1"/>
    </source>
</evidence>
<name>A0A1H9GRP5_9PSEU</name>
<sequence>MLERDQPRSVVSLDTGDPGAKARADELLLQVARGDETAFGQLYDAVSGAVFGLVRRVLRDQAQSEEVFQEVMLEVWRTASRFDPERGKAMTWILTMTHRRAVDRVRSAQAAADRDQRVAVLGATTPFDEVVEQVTERLEQRKVRRCLGFLTELQRESVQLAYYQGYSYPEVASLLDVPLGTVKTRMRDGLIRLRDCLGVTV</sequence>
<gene>
    <name evidence="7" type="ORF">SAMN04488000_103247</name>
</gene>
<evidence type="ECO:0000313" key="8">
    <source>
        <dbReference type="Proteomes" id="UP000199503"/>
    </source>
</evidence>
<dbReference type="AlphaFoldDB" id="A0A1H9GRP5"/>
<dbReference type="Pfam" id="PF04542">
    <property type="entry name" value="Sigma70_r2"/>
    <property type="match status" value="1"/>
</dbReference>
<reference evidence="8" key="1">
    <citation type="submission" date="2016-10" db="EMBL/GenBank/DDBJ databases">
        <authorList>
            <person name="Varghese N."/>
            <person name="Submissions S."/>
        </authorList>
    </citation>
    <scope>NUCLEOTIDE SEQUENCE [LARGE SCALE GENOMIC DNA]</scope>
    <source>
        <strain evidence="8">DSM 44437</strain>
    </source>
</reference>
<dbReference type="SUPFAM" id="SSF88659">
    <property type="entry name" value="Sigma3 and sigma4 domains of RNA polymerase sigma factors"/>
    <property type="match status" value="1"/>
</dbReference>
<feature type="domain" description="RNA polymerase sigma-70 region 2" evidence="5">
    <location>
        <begin position="42"/>
        <end position="109"/>
    </location>
</feature>
<organism evidence="7 8">
    <name type="scientific">Lentzea albida</name>
    <dbReference type="NCBI Taxonomy" id="65499"/>
    <lineage>
        <taxon>Bacteria</taxon>
        <taxon>Bacillati</taxon>
        <taxon>Actinomycetota</taxon>
        <taxon>Actinomycetes</taxon>
        <taxon>Pseudonocardiales</taxon>
        <taxon>Pseudonocardiaceae</taxon>
        <taxon>Lentzea</taxon>
    </lineage>
</organism>
<dbReference type="InterPro" id="IPR014284">
    <property type="entry name" value="RNA_pol_sigma-70_dom"/>
</dbReference>
<keyword evidence="8" id="KW-1185">Reference proteome</keyword>